<feature type="transmembrane region" description="Helical" evidence="7">
    <location>
        <begin position="424"/>
        <end position="451"/>
    </location>
</feature>
<dbReference type="GO" id="GO:0005886">
    <property type="term" value="C:plasma membrane"/>
    <property type="evidence" value="ECO:0007669"/>
    <property type="project" value="UniProtKB-SubCell"/>
</dbReference>
<keyword evidence="4 7" id="KW-0812">Transmembrane</keyword>
<evidence type="ECO:0000256" key="2">
    <source>
        <dbReference type="ARBA" id="ARBA00022448"/>
    </source>
</evidence>
<dbReference type="GO" id="GO:0022857">
    <property type="term" value="F:transmembrane transporter activity"/>
    <property type="evidence" value="ECO:0007669"/>
    <property type="project" value="InterPro"/>
</dbReference>
<evidence type="ECO:0000256" key="7">
    <source>
        <dbReference type="SAM" id="Phobius"/>
    </source>
</evidence>
<dbReference type="CDD" id="cd17503">
    <property type="entry name" value="MFS_LmrB_MDR_like"/>
    <property type="match status" value="1"/>
</dbReference>
<feature type="transmembrane region" description="Helical" evidence="7">
    <location>
        <begin position="106"/>
        <end position="126"/>
    </location>
</feature>
<feature type="transmembrane region" description="Helical" evidence="7">
    <location>
        <begin position="226"/>
        <end position="245"/>
    </location>
</feature>
<comment type="caution">
    <text evidence="9">The sequence shown here is derived from an EMBL/GenBank/DDBJ whole genome shotgun (WGS) entry which is preliminary data.</text>
</comment>
<keyword evidence="5 7" id="KW-1133">Transmembrane helix</keyword>
<gene>
    <name evidence="9" type="primary">mdtD</name>
    <name evidence="9" type="ORF">BN2476_950008</name>
</gene>
<feature type="transmembrane region" description="Helical" evidence="7">
    <location>
        <begin position="289"/>
        <end position="307"/>
    </location>
</feature>
<feature type="transmembrane region" description="Helical" evidence="7">
    <location>
        <begin position="463"/>
        <end position="484"/>
    </location>
</feature>
<keyword evidence="3" id="KW-1003">Cell membrane</keyword>
<evidence type="ECO:0000256" key="3">
    <source>
        <dbReference type="ARBA" id="ARBA00022475"/>
    </source>
</evidence>
<dbReference type="InterPro" id="IPR011701">
    <property type="entry name" value="MFS"/>
</dbReference>
<keyword evidence="2" id="KW-0813">Transport</keyword>
<dbReference type="SUPFAM" id="SSF103473">
    <property type="entry name" value="MFS general substrate transporter"/>
    <property type="match status" value="1"/>
</dbReference>
<dbReference type="PRINTS" id="PR01036">
    <property type="entry name" value="TCRTETB"/>
</dbReference>
<evidence type="ECO:0000256" key="4">
    <source>
        <dbReference type="ARBA" id="ARBA00022692"/>
    </source>
</evidence>
<reference evidence="9" key="1">
    <citation type="submission" date="2016-12" db="EMBL/GenBank/DDBJ databases">
        <authorList>
            <person name="Moulin L."/>
        </authorList>
    </citation>
    <scope>NUCLEOTIDE SEQUENCE [LARGE SCALE GENOMIC DNA]</scope>
    <source>
        <strain evidence="9">STM 7183</strain>
    </source>
</reference>
<accession>A0A1N7STL5</accession>
<dbReference type="InterPro" id="IPR004638">
    <property type="entry name" value="EmrB-like"/>
</dbReference>
<evidence type="ECO:0000313" key="10">
    <source>
        <dbReference type="Proteomes" id="UP000195569"/>
    </source>
</evidence>
<dbReference type="NCBIfam" id="NF007799">
    <property type="entry name" value="PRK10504.1"/>
    <property type="match status" value="1"/>
</dbReference>
<evidence type="ECO:0000259" key="8">
    <source>
        <dbReference type="PROSITE" id="PS50850"/>
    </source>
</evidence>
<feature type="transmembrane region" description="Helical" evidence="7">
    <location>
        <begin position="313"/>
        <end position="339"/>
    </location>
</feature>
<organism evidence="9 10">
    <name type="scientific">Paraburkholderia piptadeniae</name>
    <dbReference type="NCBI Taxonomy" id="1701573"/>
    <lineage>
        <taxon>Bacteria</taxon>
        <taxon>Pseudomonadati</taxon>
        <taxon>Pseudomonadota</taxon>
        <taxon>Betaproteobacteria</taxon>
        <taxon>Burkholderiales</taxon>
        <taxon>Burkholderiaceae</taxon>
        <taxon>Paraburkholderia</taxon>
    </lineage>
</organism>
<protein>
    <submittedName>
        <fullName evidence="9">Multidrug resistance protein MdtD</fullName>
    </submittedName>
</protein>
<dbReference type="PROSITE" id="PS50850">
    <property type="entry name" value="MFS"/>
    <property type="match status" value="1"/>
</dbReference>
<feature type="transmembrane region" description="Helical" evidence="7">
    <location>
        <begin position="79"/>
        <end position="99"/>
    </location>
</feature>
<evidence type="ECO:0000313" key="9">
    <source>
        <dbReference type="EMBL" id="SIT50813.1"/>
    </source>
</evidence>
<feature type="transmembrane region" description="Helical" evidence="7">
    <location>
        <begin position="132"/>
        <end position="153"/>
    </location>
</feature>
<feature type="transmembrane region" description="Helical" evidence="7">
    <location>
        <begin position="165"/>
        <end position="187"/>
    </location>
</feature>
<dbReference type="NCBIfam" id="TIGR00711">
    <property type="entry name" value="efflux_EmrB"/>
    <property type="match status" value="1"/>
</dbReference>
<evidence type="ECO:0000256" key="5">
    <source>
        <dbReference type="ARBA" id="ARBA00022989"/>
    </source>
</evidence>
<dbReference type="AlphaFoldDB" id="A0A1N7STL5"/>
<evidence type="ECO:0000256" key="1">
    <source>
        <dbReference type="ARBA" id="ARBA00004651"/>
    </source>
</evidence>
<feature type="transmembrane region" description="Helical" evidence="7">
    <location>
        <begin position="40"/>
        <end position="59"/>
    </location>
</feature>
<keyword evidence="6 7" id="KW-0472">Membrane</keyword>
<feature type="transmembrane region" description="Helical" evidence="7">
    <location>
        <begin position="360"/>
        <end position="378"/>
    </location>
</feature>
<dbReference type="Gene3D" id="1.20.1720.10">
    <property type="entry name" value="Multidrug resistance protein D"/>
    <property type="match status" value="1"/>
</dbReference>
<feature type="domain" description="Major facilitator superfamily (MFS) profile" evidence="8">
    <location>
        <begin position="41"/>
        <end position="489"/>
    </location>
</feature>
<dbReference type="Pfam" id="PF07690">
    <property type="entry name" value="MFS_1"/>
    <property type="match status" value="1"/>
</dbReference>
<keyword evidence="10" id="KW-1185">Reference proteome</keyword>
<feature type="transmembrane region" description="Helical" evidence="7">
    <location>
        <begin position="384"/>
        <end position="404"/>
    </location>
</feature>
<dbReference type="Proteomes" id="UP000195569">
    <property type="component" value="Unassembled WGS sequence"/>
</dbReference>
<dbReference type="PANTHER" id="PTHR42718">
    <property type="entry name" value="MAJOR FACILITATOR SUPERFAMILY MULTIDRUG TRANSPORTER MFSC"/>
    <property type="match status" value="1"/>
</dbReference>
<dbReference type="InterPro" id="IPR020846">
    <property type="entry name" value="MFS_dom"/>
</dbReference>
<dbReference type="InterPro" id="IPR036259">
    <property type="entry name" value="MFS_trans_sf"/>
</dbReference>
<sequence length="501" mass="53502">MWAAPAQPSFLAFMSESTESRSSAAHRTAQTAPTARSLSVMLWIVATGFFMQTLDSTIVNTALPAMATSLGELPLRMQSVVIAYSLTMALMIPVSGWLADKLGTRRVFMSAILIFTVGSLLCANAHTLTQLVIYRVLQGVGGAMLLPVGRLAVLRVFPAERYLPALSFVAIPGLIGPLIGPTLGGWLVKIASWHWIFLINIPVGIAGVIATFIFMPDSRNPDTAPFDIKGYVLLIVGMVSISMALDGRTEFSIQHATVLMLLILSLGCFVAYGLHAVRAANPIFSLDLFKIHTFSVGLLGNLFARIGSGAMPYLIPLLLQVSLGYSAFEAGLMMLPVAAVGMSSKRLVTNLIMKYGYRRVLVSNTVLVGLAMASFSLTSVHQPLWLRLVQLALFGGVNSMQFTAMNTLTLKDLGTGGASSGNSLFSLVQMLAMSLGVTVAGALLTTFTGLIPRVTAANSLPAFHATFLCVGLITAATSWIFAQLSADIRQPAKRADPQERT</sequence>
<name>A0A1N7STL5_9BURK</name>
<dbReference type="EMBL" id="CYGY02000095">
    <property type="protein sequence ID" value="SIT50813.1"/>
    <property type="molecule type" value="Genomic_DNA"/>
</dbReference>
<feature type="transmembrane region" description="Helical" evidence="7">
    <location>
        <begin position="257"/>
        <end position="277"/>
    </location>
</feature>
<dbReference type="PANTHER" id="PTHR42718:SF46">
    <property type="entry name" value="BLR6921 PROTEIN"/>
    <property type="match status" value="1"/>
</dbReference>
<evidence type="ECO:0000256" key="6">
    <source>
        <dbReference type="ARBA" id="ARBA00023136"/>
    </source>
</evidence>
<dbReference type="Gene3D" id="1.20.1250.20">
    <property type="entry name" value="MFS general substrate transporter like domains"/>
    <property type="match status" value="1"/>
</dbReference>
<proteinExistence type="predicted"/>
<comment type="subcellular location">
    <subcellularLocation>
        <location evidence="1">Cell membrane</location>
        <topology evidence="1">Multi-pass membrane protein</topology>
    </subcellularLocation>
</comment>
<feature type="transmembrane region" description="Helical" evidence="7">
    <location>
        <begin position="193"/>
        <end position="214"/>
    </location>
</feature>